<name>E1SWE7_FERBD</name>
<protein>
    <submittedName>
        <fullName evidence="1">Uncharacterized protein</fullName>
    </submittedName>
</protein>
<sequence length="165" mass="18419">MRPEGILINEWQLGSALNQAVHQGHRGEFGLLLSMMVQDVRYHGSFQLEKTEQGEPLPLRQRFELPEPQPTISRFPDIHRSEACAQAFHQGGLVQSRLQQCITPEPLDIRGEHCHGMSEALANAEPVSRQPDSLAQKLRVFPAQMALADLIAEQRLQSAALRAVA</sequence>
<keyword evidence="2" id="KW-1185">Reference proteome</keyword>
<dbReference type="GeneID" id="67184039"/>
<evidence type="ECO:0000313" key="1">
    <source>
        <dbReference type="EMBL" id="ADN76429.1"/>
    </source>
</evidence>
<reference evidence="1 2" key="1">
    <citation type="journal article" date="2010" name="Stand. Genomic Sci.">
        <title>Complete genome sequence of Ferrimonas balearica type strain (PAT).</title>
        <authorList>
            <person name="Nolan M."/>
            <person name="Sikorski J."/>
            <person name="Davenport K."/>
            <person name="Lucas S."/>
            <person name="Glavina Del Rio T."/>
            <person name="Tice H."/>
            <person name="Cheng J."/>
            <person name="Goodwin L."/>
            <person name="Pitluck S."/>
            <person name="Liolios K."/>
            <person name="Ivanova N."/>
            <person name="Mavromatis K."/>
            <person name="Ovchinnikova G."/>
            <person name="Pati A."/>
            <person name="Chen A."/>
            <person name="Palaniappan K."/>
            <person name="Land M."/>
            <person name="Hauser L."/>
            <person name="Chang Y."/>
            <person name="Jeffries C."/>
            <person name="Tapia R."/>
            <person name="Brettin T."/>
            <person name="Detter J."/>
            <person name="Han C."/>
            <person name="Yasawong M."/>
            <person name="Rohde M."/>
            <person name="Tindall B."/>
            <person name="Goker M."/>
            <person name="Woyke T."/>
            <person name="Bristow J."/>
            <person name="Eisen J."/>
            <person name="Markowitz V."/>
            <person name="Hugenholtz P."/>
            <person name="Kyrpides N."/>
            <person name="Klenk H."/>
            <person name="Lapidus A."/>
        </authorList>
    </citation>
    <scope>NUCLEOTIDE SEQUENCE [LARGE SCALE GENOMIC DNA]</scope>
    <source>
        <strain evidence="2">DSM 9799 / CCM 4581 / KCTC 23876 / PAT</strain>
    </source>
</reference>
<accession>E1SWE7</accession>
<dbReference type="EMBL" id="CP002209">
    <property type="protein sequence ID" value="ADN76429.1"/>
    <property type="molecule type" value="Genomic_DNA"/>
</dbReference>
<organism evidence="1 2">
    <name type="scientific">Ferrimonas balearica (strain DSM 9799 / CCM 4581 / KCTC 23876 / PAT)</name>
    <dbReference type="NCBI Taxonomy" id="550540"/>
    <lineage>
        <taxon>Bacteria</taxon>
        <taxon>Pseudomonadati</taxon>
        <taxon>Pseudomonadota</taxon>
        <taxon>Gammaproteobacteria</taxon>
        <taxon>Alteromonadales</taxon>
        <taxon>Ferrimonadaceae</taxon>
        <taxon>Ferrimonas</taxon>
    </lineage>
</organism>
<evidence type="ECO:0000313" key="2">
    <source>
        <dbReference type="Proteomes" id="UP000006683"/>
    </source>
</evidence>
<dbReference type="AlphaFoldDB" id="E1SWE7"/>
<dbReference type="OrthoDB" id="7061360at2"/>
<dbReference type="Proteomes" id="UP000006683">
    <property type="component" value="Chromosome"/>
</dbReference>
<proteinExistence type="predicted"/>
<dbReference type="Pfam" id="PF11993">
    <property type="entry name" value="VC2046"/>
    <property type="match status" value="1"/>
</dbReference>
<dbReference type="RefSeq" id="WP_013345735.1">
    <property type="nucleotide sequence ID" value="NC_014541.1"/>
</dbReference>
<dbReference type="InterPro" id="IPR021879">
    <property type="entry name" value="VC2046_fam"/>
</dbReference>
<dbReference type="KEGG" id="fbl:Fbal_2226"/>
<dbReference type="HOGENOM" id="CLU_126580_0_0_6"/>
<gene>
    <name evidence="1" type="ordered locus">Fbal_2226</name>
</gene>